<dbReference type="OrthoDB" id="9810361at2"/>
<sequence length="269" mass="31217">MFAPKDKPQVIVPVRLDESSPISFQCSKDLSCFTKCCKEAHIILTPCDIIRLKKRLKLSSDEFLFVYTALGTIENTELPVPVLKMREDEVKSCPFLVKEGCGIYEDRPLTCRYYPIASGVFHNLDESQDEKFFALVKEPHCMGHDLGEELTVGQWLESQGINEFEEVNKGWTELILRRKSLGPFVTIQEKTKQMFFTGCYNVDSFRRFVFESKFLDIYVIPEERLQKAKEDDYAMLDLAIDWLRFTFFGDPVIELREQFAEGEMIEAEP</sequence>
<dbReference type="PANTHER" id="PTHR35866:SF1">
    <property type="entry name" value="YKGJ FAMILY CYSTEINE CLUSTER PROTEIN"/>
    <property type="match status" value="1"/>
</dbReference>
<dbReference type="PANTHER" id="PTHR35866">
    <property type="entry name" value="PUTATIVE-RELATED"/>
    <property type="match status" value="1"/>
</dbReference>
<dbReference type="RefSeq" id="WP_067615836.1">
    <property type="nucleotide sequence ID" value="NZ_MAGO01000001.1"/>
</dbReference>
<evidence type="ECO:0000313" key="2">
    <source>
        <dbReference type="Proteomes" id="UP000093080"/>
    </source>
</evidence>
<evidence type="ECO:0000313" key="1">
    <source>
        <dbReference type="EMBL" id="OCC16585.1"/>
    </source>
</evidence>
<evidence type="ECO:0008006" key="3">
    <source>
        <dbReference type="Google" id="ProtNLM"/>
    </source>
</evidence>
<organism evidence="1 2">
    <name type="scientific">Dissulfuribacter thermophilus</name>
    <dbReference type="NCBI Taxonomy" id="1156395"/>
    <lineage>
        <taxon>Bacteria</taxon>
        <taxon>Pseudomonadati</taxon>
        <taxon>Thermodesulfobacteriota</taxon>
        <taxon>Dissulfuribacteria</taxon>
        <taxon>Dissulfuribacterales</taxon>
        <taxon>Dissulfuribacteraceae</taxon>
        <taxon>Dissulfuribacter</taxon>
    </lineage>
</organism>
<dbReference type="EMBL" id="MAGO01000001">
    <property type="protein sequence ID" value="OCC16585.1"/>
    <property type="molecule type" value="Genomic_DNA"/>
</dbReference>
<name>A0A1B9F9Q2_9BACT</name>
<dbReference type="AlphaFoldDB" id="A0A1B9F9Q2"/>
<dbReference type="Pfam" id="PF03692">
    <property type="entry name" value="CxxCxxCC"/>
    <property type="match status" value="1"/>
</dbReference>
<keyword evidence="2" id="KW-1185">Reference proteome</keyword>
<dbReference type="InterPro" id="IPR005358">
    <property type="entry name" value="Puta_zinc/iron-chelating_dom"/>
</dbReference>
<accession>A0A1B9F9Q2</accession>
<reference evidence="1 2" key="1">
    <citation type="submission" date="2016-06" db="EMBL/GenBank/DDBJ databases">
        <title>Respiratory ammonification of nitrate coupled to the oxidation of elemental sulfur in deep-sea autotrophic thermophilic bacteria.</title>
        <authorList>
            <person name="Slobodkina G.B."/>
            <person name="Mardanov A.V."/>
            <person name="Ravin N.V."/>
            <person name="Frolova A.A."/>
            <person name="Viryasiv M.B."/>
            <person name="Chernyh N.A."/>
            <person name="Bonch-Osmolovskaya E.A."/>
            <person name="Slobodkin A.I."/>
        </authorList>
    </citation>
    <scope>NUCLEOTIDE SEQUENCE [LARGE SCALE GENOMIC DNA]</scope>
    <source>
        <strain evidence="1 2">S69</strain>
    </source>
</reference>
<dbReference type="Proteomes" id="UP000093080">
    <property type="component" value="Unassembled WGS sequence"/>
</dbReference>
<dbReference type="STRING" id="1156395.DBT_0403"/>
<comment type="caution">
    <text evidence="1">The sequence shown here is derived from an EMBL/GenBank/DDBJ whole genome shotgun (WGS) entry which is preliminary data.</text>
</comment>
<gene>
    <name evidence="1" type="ORF">DBT_0403</name>
</gene>
<proteinExistence type="predicted"/>
<protein>
    <recommendedName>
        <fullName evidence="3">YkgJ family cysteine cluster protein</fullName>
    </recommendedName>
</protein>